<dbReference type="Proteomes" id="UP001286589">
    <property type="component" value="Unassembled WGS sequence"/>
</dbReference>
<evidence type="ECO:0000313" key="2">
    <source>
        <dbReference type="Proteomes" id="UP001286589"/>
    </source>
</evidence>
<keyword evidence="2" id="KW-1185">Reference proteome</keyword>
<sequence>MDKIDYYIHKRLLPINPDTNNPYFFSPLCQDAFFILMEGVHLKFLPRATNICEYIEDDDNDDLYIGRNNNNDKTSEWIKLPSSKTLSFNVNINNAYSFAPGNHLYIIKSLQYRVVNDKWFSQRSINKSFFFITNFHYPSCQKNNESFYIQKLISLCERDYSAQEKSMENFMHKFFPNGGKNKNYVDITSNVIQIKINGHQIKPYHITKIELLKKRYKEDWEKYWF</sequence>
<name>A0AB35RT95_9ENTR</name>
<organism evidence="1 2">
    <name type="scientific">Phytobacter ursingii</name>
    <dbReference type="NCBI Taxonomy" id="1972431"/>
    <lineage>
        <taxon>Bacteria</taxon>
        <taxon>Pseudomonadati</taxon>
        <taxon>Pseudomonadota</taxon>
        <taxon>Gammaproteobacteria</taxon>
        <taxon>Enterobacterales</taxon>
        <taxon>Enterobacteriaceae</taxon>
        <taxon>Phytobacter</taxon>
    </lineage>
</organism>
<dbReference type="AlphaFoldDB" id="A0AB35RT95"/>
<comment type="caution">
    <text evidence="1">The sequence shown here is derived from an EMBL/GenBank/DDBJ whole genome shotgun (WGS) entry which is preliminary data.</text>
</comment>
<protein>
    <submittedName>
        <fullName evidence="1">Uncharacterized protein</fullName>
    </submittedName>
</protein>
<proteinExistence type="predicted"/>
<evidence type="ECO:0000313" key="1">
    <source>
        <dbReference type="EMBL" id="MDV2865163.1"/>
    </source>
</evidence>
<gene>
    <name evidence="1" type="ORF">R0H02_22240</name>
</gene>
<dbReference type="RefSeq" id="WP_317101654.1">
    <property type="nucleotide sequence ID" value="NZ_JAWJAC010000016.1"/>
</dbReference>
<accession>A0AB35RT95</accession>
<dbReference type="EMBL" id="JAWJAC010000016">
    <property type="protein sequence ID" value="MDV2865163.1"/>
    <property type="molecule type" value="Genomic_DNA"/>
</dbReference>
<reference evidence="1 2" key="1">
    <citation type="submission" date="2023-10" db="EMBL/GenBank/DDBJ databases">
        <title>Phytobacter spp. The emergence of a new genus of hospital-origin enterobacteria encoding carbapenemases in Argentina.</title>
        <authorList>
            <person name="Vay C."/>
            <person name="Almuzara M."/>
            <person name="Traglia G.M."/>
            <person name="Campos J."/>
        </authorList>
    </citation>
    <scope>NUCLEOTIDE SEQUENCE [LARGE SCALE GENOMIC DNA]</scope>
    <source>
        <strain evidence="1 2">CVMA36</strain>
    </source>
</reference>